<comment type="cofactor">
    <cofactor evidence="1">
        <name>Zn(2+)</name>
        <dbReference type="ChEBI" id="CHEBI:29105"/>
    </cofactor>
</comment>
<dbReference type="AlphaFoldDB" id="A0A0S2K1H0"/>
<accession>A0A0S2K1H0</accession>
<dbReference type="STRING" id="161398.PP2015_1669"/>
<proteinExistence type="inferred from homology"/>
<evidence type="ECO:0000313" key="5">
    <source>
        <dbReference type="EMBL" id="ALO42171.1"/>
    </source>
</evidence>
<evidence type="ECO:0000259" key="4">
    <source>
        <dbReference type="PROSITE" id="PS52035"/>
    </source>
</evidence>
<evidence type="ECO:0000256" key="2">
    <source>
        <dbReference type="ARBA" id="ARBA00005988"/>
    </source>
</evidence>
<name>A0A0S2K1H0_9GAMM</name>
<sequence length="600" mass="68033">MFANLIMLSTVLSMNGHLPPLMPWQGKSLQLMQSSGPLTTDFELSGGEASPTYEDTMKFVDRLIAANPTQFSSLIIGESFGGRAIKMIVASENGQFSANMIKSNGKPTILIQAGIHSGEIDGKDAGFMLLRDIATGKRRDLLTKVNILFIPILNVDGHERRSEFNRINQRGPIEMGFRTNGNNLNLNRDYTKLDTPEVKGVLNVINEFEPDLYVDVHVTDGADYQYDVTYGYTPAFASESPQIATVLAEKFQPHIDKVLADSEHIPGPLVFVMDKREFKSGLAGWIAGPRFSNGWGDLANVPTILVENHSLKPYKQRVLGTYVFLDGAIDALSIHGKALESAVKNEHKTPKRLVLNRKYATEPDFINFKGIKYKRFNSALSGQQEVKYLGEPEYYEKLPIFWKKEVVSEVDVPDAFYIPQSYSFITDKLSIHGINVEKVTSTELVSDLNLATVKNYSFDKTPFEGRFRVTAEFGYDVIEAKDLRGWYKVSTHQARGKLATHLLHPEAPDSFFSWGSFHTIFQRTEYVENYALVPYARSMLKDNPKLALEFDKKLREDKNFESDPKARLNWLYSKTPYYDQGYLKYPILMQYKPKQQEVEK</sequence>
<comment type="similarity">
    <text evidence="2 3">Belongs to the peptidase M14 family.</text>
</comment>
<keyword evidence="6" id="KW-1185">Reference proteome</keyword>
<dbReference type="Gene3D" id="3.40.630.10">
    <property type="entry name" value="Zn peptidases"/>
    <property type="match status" value="1"/>
</dbReference>
<dbReference type="Pfam" id="PF00246">
    <property type="entry name" value="Peptidase_M14"/>
    <property type="match status" value="1"/>
</dbReference>
<organism evidence="5 6">
    <name type="scientific">Pseudoalteromonas phenolica</name>
    <dbReference type="NCBI Taxonomy" id="161398"/>
    <lineage>
        <taxon>Bacteria</taxon>
        <taxon>Pseudomonadati</taxon>
        <taxon>Pseudomonadota</taxon>
        <taxon>Gammaproteobacteria</taxon>
        <taxon>Alteromonadales</taxon>
        <taxon>Pseudoalteromonadaceae</taxon>
        <taxon>Pseudoalteromonas</taxon>
    </lineage>
</organism>
<evidence type="ECO:0000256" key="3">
    <source>
        <dbReference type="PROSITE-ProRule" id="PRU01379"/>
    </source>
</evidence>
<reference evidence="5 6" key="1">
    <citation type="submission" date="2015-11" db="EMBL/GenBank/DDBJ databases">
        <authorList>
            <person name="Zhang Y."/>
            <person name="Guo Z."/>
        </authorList>
    </citation>
    <scope>NUCLEOTIDE SEQUENCE [LARGE SCALE GENOMIC DNA]</scope>
    <source>
        <strain evidence="5 6">KCTC 12086</strain>
    </source>
</reference>
<dbReference type="PROSITE" id="PS52035">
    <property type="entry name" value="PEPTIDASE_M14"/>
    <property type="match status" value="1"/>
</dbReference>
<comment type="caution">
    <text evidence="3">Lacks conserved residue(s) required for the propagation of feature annotation.</text>
</comment>
<dbReference type="SMART" id="SM00631">
    <property type="entry name" value="Zn_pept"/>
    <property type="match status" value="1"/>
</dbReference>
<dbReference type="SUPFAM" id="SSF53187">
    <property type="entry name" value="Zn-dependent exopeptidases"/>
    <property type="match status" value="1"/>
</dbReference>
<dbReference type="EMBL" id="CP013187">
    <property type="protein sequence ID" value="ALO42171.1"/>
    <property type="molecule type" value="Genomic_DNA"/>
</dbReference>
<dbReference type="GO" id="GO:0006508">
    <property type="term" value="P:proteolysis"/>
    <property type="evidence" value="ECO:0007669"/>
    <property type="project" value="InterPro"/>
</dbReference>
<evidence type="ECO:0000256" key="1">
    <source>
        <dbReference type="ARBA" id="ARBA00001947"/>
    </source>
</evidence>
<dbReference type="PATRIC" id="fig|161398.10.peg.1693"/>
<dbReference type="GO" id="GO:0004181">
    <property type="term" value="F:metallocarboxypeptidase activity"/>
    <property type="evidence" value="ECO:0007669"/>
    <property type="project" value="InterPro"/>
</dbReference>
<gene>
    <name evidence="5" type="ORF">PP2015_1669</name>
</gene>
<protein>
    <submittedName>
        <fullName evidence="5">Peptidase M14</fullName>
    </submittedName>
</protein>
<dbReference type="GO" id="GO:0008270">
    <property type="term" value="F:zinc ion binding"/>
    <property type="evidence" value="ECO:0007669"/>
    <property type="project" value="InterPro"/>
</dbReference>
<dbReference type="CDD" id="cd06241">
    <property type="entry name" value="M14-like"/>
    <property type="match status" value="1"/>
</dbReference>
<evidence type="ECO:0000313" key="6">
    <source>
        <dbReference type="Proteomes" id="UP000061457"/>
    </source>
</evidence>
<dbReference type="InterPro" id="IPR000834">
    <property type="entry name" value="Peptidase_M14"/>
</dbReference>
<dbReference type="PANTHER" id="PTHR11705">
    <property type="entry name" value="PROTEASE FAMILY M14 CARBOXYPEPTIDASE A,B"/>
    <property type="match status" value="1"/>
</dbReference>
<dbReference type="RefSeq" id="WP_058029849.1">
    <property type="nucleotide sequence ID" value="NZ_CP013187.1"/>
</dbReference>
<dbReference type="OrthoDB" id="9767214at2"/>
<feature type="domain" description="Peptidase M14" evidence="4">
    <location>
        <begin position="49"/>
        <end position="292"/>
    </location>
</feature>
<dbReference type="Proteomes" id="UP000061457">
    <property type="component" value="Chromosome I"/>
</dbReference>
<dbReference type="GO" id="GO:0005615">
    <property type="term" value="C:extracellular space"/>
    <property type="evidence" value="ECO:0007669"/>
    <property type="project" value="TreeGrafter"/>
</dbReference>
<dbReference type="KEGG" id="pphe:PP2015_1669"/>
<dbReference type="PANTHER" id="PTHR11705:SF145">
    <property type="entry name" value="PEPTIDASE M14 CARBOXYPEPTIDASE A DOMAIN-CONTAINING PROTEIN"/>
    <property type="match status" value="1"/>
</dbReference>